<dbReference type="PANTHER" id="PTHR40045:SF1">
    <property type="entry name" value="YQCI_YCGG FAMILY PROTEIN"/>
    <property type="match status" value="1"/>
</dbReference>
<name>A0ABD6C139_9EURY</name>
<feature type="compositionally biased region" description="Polar residues" evidence="1">
    <location>
        <begin position="281"/>
        <end position="298"/>
    </location>
</feature>
<dbReference type="AlphaFoldDB" id="A0ABD6C139"/>
<feature type="region of interest" description="Disordered" evidence="1">
    <location>
        <begin position="240"/>
        <end position="312"/>
    </location>
</feature>
<dbReference type="InterPro" id="IPR014988">
    <property type="entry name" value="Uncharacterised_YqcI/YcgG"/>
</dbReference>
<evidence type="ECO:0000313" key="2">
    <source>
        <dbReference type="EMBL" id="MFD1571122.1"/>
    </source>
</evidence>
<organism evidence="2 3">
    <name type="scientific">Halorubrum laminariae</name>
    <dbReference type="NCBI Taxonomy" id="1433523"/>
    <lineage>
        <taxon>Archaea</taxon>
        <taxon>Methanobacteriati</taxon>
        <taxon>Methanobacteriota</taxon>
        <taxon>Stenosarchaea group</taxon>
        <taxon>Halobacteria</taxon>
        <taxon>Halobacteriales</taxon>
        <taxon>Haloferacaceae</taxon>
        <taxon>Halorubrum</taxon>
    </lineage>
</organism>
<evidence type="ECO:0000256" key="1">
    <source>
        <dbReference type="SAM" id="MobiDB-lite"/>
    </source>
</evidence>
<dbReference type="PANTHER" id="PTHR40045">
    <property type="entry name" value="YCGG FAMILY PROTEIN"/>
    <property type="match status" value="1"/>
</dbReference>
<evidence type="ECO:0000313" key="3">
    <source>
        <dbReference type="Proteomes" id="UP001597185"/>
    </source>
</evidence>
<dbReference type="EMBL" id="JBHUDB010000008">
    <property type="protein sequence ID" value="MFD1571122.1"/>
    <property type="molecule type" value="Genomic_DNA"/>
</dbReference>
<accession>A0ABD6C139</accession>
<protein>
    <submittedName>
        <fullName evidence="2">YqcI/YcgG family protein</fullName>
    </submittedName>
</protein>
<keyword evidence="3" id="KW-1185">Reference proteome</keyword>
<dbReference type="Proteomes" id="UP001597185">
    <property type="component" value="Unassembled WGS sequence"/>
</dbReference>
<gene>
    <name evidence="2" type="ORF">ACFR9T_11065</name>
</gene>
<proteinExistence type="predicted"/>
<sequence>MNEPGTESVLLDQEALHDRLDDAPAWLREHYRTFRESMLGERDGSPFPCYFGIEVERTGELLYAACESTTEPAALLRLRDVLAEYLDTYPEHADRAPLAVFFRPPADDAGEAHYHERLWHVLEFLHVHDPEAWPDDIPTDPDTPKWEFCFGGEPLFPTSRAPFYDDRKSRYSPVGLEITFQPRAVFEGITADTAAGQHARERIRDRMGEYDGVCPHADLGDWGVDGDREWTQYLFREADDASPDSCPLQPTREHPKAPESLLEDGAWRAFTEPGDRGSESGPDQSGSAQSESGRSGSGPSAGEPVTFGLGDD</sequence>
<comment type="caution">
    <text evidence="2">The sequence shown here is derived from an EMBL/GenBank/DDBJ whole genome shotgun (WGS) entry which is preliminary data.</text>
</comment>
<reference evidence="2 3" key="1">
    <citation type="journal article" date="2019" name="Int. J. Syst. Evol. Microbiol.">
        <title>The Global Catalogue of Microorganisms (GCM) 10K type strain sequencing project: providing services to taxonomists for standard genome sequencing and annotation.</title>
        <authorList>
            <consortium name="The Broad Institute Genomics Platform"/>
            <consortium name="The Broad Institute Genome Sequencing Center for Infectious Disease"/>
            <person name="Wu L."/>
            <person name="Ma J."/>
        </authorList>
    </citation>
    <scope>NUCLEOTIDE SEQUENCE [LARGE SCALE GENOMIC DNA]</scope>
    <source>
        <strain evidence="2 3">CGMCC 1.12689</strain>
    </source>
</reference>
<dbReference type="Pfam" id="PF08892">
    <property type="entry name" value="YqcI_YcgG"/>
    <property type="match status" value="1"/>
</dbReference>
<dbReference type="RefSeq" id="WP_256419124.1">
    <property type="nucleotide sequence ID" value="NZ_JANHDL010000012.1"/>
</dbReference>